<gene>
    <name evidence="1" type="ORF">Ssi02_21230</name>
</gene>
<reference evidence="1" key="1">
    <citation type="submission" date="2021-01" db="EMBL/GenBank/DDBJ databases">
        <title>Whole genome shotgun sequence of Sinosporangium siamense NBRC 109515.</title>
        <authorList>
            <person name="Komaki H."/>
            <person name="Tamura T."/>
        </authorList>
    </citation>
    <scope>NUCLEOTIDE SEQUENCE</scope>
    <source>
        <strain evidence="1">NBRC 109515</strain>
    </source>
</reference>
<dbReference type="EMBL" id="BOOW01000012">
    <property type="protein sequence ID" value="GII91892.1"/>
    <property type="molecule type" value="Genomic_DNA"/>
</dbReference>
<dbReference type="AlphaFoldDB" id="A0A919V7A8"/>
<keyword evidence="2" id="KW-1185">Reference proteome</keyword>
<proteinExistence type="predicted"/>
<sequence length="153" mass="15415">MRFRRTACSLALVATACGCGIQPTGVVDAGEHPWGAASGTRLYFVSAGRLSTAGRPGRGVGPAEAVKLVLRGPSRAERERGLTGAVPAGVTVKVAAEGESVTLTPDRALSRLAEGQLVCTAAEAQAAGRGVPLSSVKVTVVAGTPTGCDAYLR</sequence>
<name>A0A919V7A8_9ACTN</name>
<accession>A0A919V7A8</accession>
<dbReference type="PROSITE" id="PS51257">
    <property type="entry name" value="PROKAR_LIPOPROTEIN"/>
    <property type="match status" value="1"/>
</dbReference>
<dbReference type="RefSeq" id="WP_204024255.1">
    <property type="nucleotide sequence ID" value="NZ_BOOW01000012.1"/>
</dbReference>
<evidence type="ECO:0000313" key="1">
    <source>
        <dbReference type="EMBL" id="GII91892.1"/>
    </source>
</evidence>
<protein>
    <submittedName>
        <fullName evidence="1">Lipoprotein</fullName>
    </submittedName>
</protein>
<evidence type="ECO:0000313" key="2">
    <source>
        <dbReference type="Proteomes" id="UP000606172"/>
    </source>
</evidence>
<comment type="caution">
    <text evidence="1">The sequence shown here is derived from an EMBL/GenBank/DDBJ whole genome shotgun (WGS) entry which is preliminary data.</text>
</comment>
<keyword evidence="1" id="KW-0449">Lipoprotein</keyword>
<dbReference type="Proteomes" id="UP000606172">
    <property type="component" value="Unassembled WGS sequence"/>
</dbReference>
<organism evidence="1 2">
    <name type="scientific">Sinosporangium siamense</name>
    <dbReference type="NCBI Taxonomy" id="1367973"/>
    <lineage>
        <taxon>Bacteria</taxon>
        <taxon>Bacillati</taxon>
        <taxon>Actinomycetota</taxon>
        <taxon>Actinomycetes</taxon>
        <taxon>Streptosporangiales</taxon>
        <taxon>Streptosporangiaceae</taxon>
        <taxon>Sinosporangium</taxon>
    </lineage>
</organism>